<name>A0A395GSW2_9EURO</name>
<reference evidence="1 2" key="1">
    <citation type="submission" date="2018-02" db="EMBL/GenBank/DDBJ databases">
        <title>The genomes of Aspergillus section Nigri reveals drivers in fungal speciation.</title>
        <authorList>
            <consortium name="DOE Joint Genome Institute"/>
            <person name="Vesth T.C."/>
            <person name="Nybo J."/>
            <person name="Theobald S."/>
            <person name="Brandl J."/>
            <person name="Frisvad J.C."/>
            <person name="Nielsen K.F."/>
            <person name="Lyhne E.K."/>
            <person name="Kogle M.E."/>
            <person name="Kuo A."/>
            <person name="Riley R."/>
            <person name="Clum A."/>
            <person name="Nolan M."/>
            <person name="Lipzen A."/>
            <person name="Salamov A."/>
            <person name="Henrissat B."/>
            <person name="Wiebenga A."/>
            <person name="De vries R.P."/>
            <person name="Grigoriev I.V."/>
            <person name="Mortensen U.H."/>
            <person name="Andersen M.R."/>
            <person name="Baker S.E."/>
        </authorList>
    </citation>
    <scope>NUCLEOTIDE SEQUENCE [LARGE SCALE GENOMIC DNA]</scope>
    <source>
        <strain evidence="1 2">CBS 121593</strain>
    </source>
</reference>
<evidence type="ECO:0000313" key="1">
    <source>
        <dbReference type="EMBL" id="RAK98274.1"/>
    </source>
</evidence>
<gene>
    <name evidence="1" type="ORF">BO80DRAFT_165562</name>
</gene>
<dbReference type="VEuPathDB" id="FungiDB:BO80DRAFT_165562"/>
<proteinExistence type="predicted"/>
<dbReference type="EMBL" id="KZ824455">
    <property type="protein sequence ID" value="RAK98274.1"/>
    <property type="molecule type" value="Genomic_DNA"/>
</dbReference>
<protein>
    <submittedName>
        <fullName evidence="1">Uncharacterized protein</fullName>
    </submittedName>
</protein>
<dbReference type="Proteomes" id="UP000249402">
    <property type="component" value="Unassembled WGS sequence"/>
</dbReference>
<accession>A0A395GSW2</accession>
<evidence type="ECO:0000313" key="2">
    <source>
        <dbReference type="Proteomes" id="UP000249402"/>
    </source>
</evidence>
<dbReference type="GeneID" id="37218771"/>
<dbReference type="OrthoDB" id="4506792at2759"/>
<keyword evidence="2" id="KW-1185">Reference proteome</keyword>
<organism evidence="1 2">
    <name type="scientific">Aspergillus ibericus CBS 121593</name>
    <dbReference type="NCBI Taxonomy" id="1448316"/>
    <lineage>
        <taxon>Eukaryota</taxon>
        <taxon>Fungi</taxon>
        <taxon>Dikarya</taxon>
        <taxon>Ascomycota</taxon>
        <taxon>Pezizomycotina</taxon>
        <taxon>Eurotiomycetes</taxon>
        <taxon>Eurotiomycetidae</taxon>
        <taxon>Eurotiales</taxon>
        <taxon>Aspergillaceae</taxon>
        <taxon>Aspergillus</taxon>
        <taxon>Aspergillus subgen. Circumdati</taxon>
    </lineage>
</organism>
<dbReference type="RefSeq" id="XP_025572602.1">
    <property type="nucleotide sequence ID" value="XM_025713906.1"/>
</dbReference>
<sequence length="245" mass="28919">MALTESPQESSHFWRSSSDTWGSYAWDTDRRYSMDDEEEVLYDLDEAALAQLPLHLQNNMRQLQLERLRKYHHQRPSPRLTRPVHHSPYAETWFKNMMARLSADQEMSEVHGLRESRHDYPDDVTWNLIQRQWSANRQHDLTTRELESWHLNEDLFSNHATVAENDTLYSSRSTRICSLHDLGVNAIGVRLSQTNTRESKDRQQVAGKVSSQVRKRSLSLITHMRAHMRCRVRKSIQKLSKLLKK</sequence>
<dbReference type="AlphaFoldDB" id="A0A395GSW2"/>